<dbReference type="SMART" id="SM00387">
    <property type="entry name" value="HATPase_c"/>
    <property type="match status" value="1"/>
</dbReference>
<evidence type="ECO:0000259" key="16">
    <source>
        <dbReference type="PROSITE" id="PS50885"/>
    </source>
</evidence>
<dbReference type="Proteomes" id="UP001069090">
    <property type="component" value="Unassembled WGS sequence"/>
</dbReference>
<dbReference type="GO" id="GO:0005524">
    <property type="term" value="F:ATP binding"/>
    <property type="evidence" value="ECO:0007669"/>
    <property type="project" value="UniProtKB-KW"/>
</dbReference>
<name>A0A9J6RN41_9GAMM</name>
<evidence type="ECO:0000256" key="9">
    <source>
        <dbReference type="ARBA" id="ARBA00023012"/>
    </source>
</evidence>
<comment type="subcellular location">
    <subcellularLocation>
        <location evidence="2">Membrane</location>
    </subcellularLocation>
</comment>
<keyword evidence="8" id="KW-0067">ATP-binding</keyword>
<feature type="modified residue" description="4-aspartylphosphate" evidence="12">
    <location>
        <position position="570"/>
    </location>
</feature>
<dbReference type="CDD" id="cd06225">
    <property type="entry name" value="HAMP"/>
    <property type="match status" value="1"/>
</dbReference>
<dbReference type="InterPro" id="IPR036890">
    <property type="entry name" value="HATPase_C_sf"/>
</dbReference>
<evidence type="ECO:0000256" key="5">
    <source>
        <dbReference type="ARBA" id="ARBA00022679"/>
    </source>
</evidence>
<dbReference type="CDD" id="cd00082">
    <property type="entry name" value="HisKA"/>
    <property type="match status" value="1"/>
</dbReference>
<evidence type="ECO:0000256" key="2">
    <source>
        <dbReference type="ARBA" id="ARBA00004370"/>
    </source>
</evidence>
<evidence type="ECO:0000313" key="17">
    <source>
        <dbReference type="EMBL" id="MCZ0865729.1"/>
    </source>
</evidence>
<feature type="domain" description="HAMP" evidence="16">
    <location>
        <begin position="182"/>
        <end position="235"/>
    </location>
</feature>
<comment type="caution">
    <text evidence="17">The sequence shown here is derived from an EMBL/GenBank/DDBJ whole genome shotgun (WGS) entry which is preliminary data.</text>
</comment>
<feature type="modified residue" description="4-aspartylphosphate" evidence="12">
    <location>
        <position position="720"/>
    </location>
</feature>
<keyword evidence="9" id="KW-0902">Two-component regulatory system</keyword>
<keyword evidence="5" id="KW-0808">Transferase</keyword>
<dbReference type="InterPro" id="IPR003594">
    <property type="entry name" value="HATPase_dom"/>
</dbReference>
<evidence type="ECO:0000256" key="10">
    <source>
        <dbReference type="ARBA" id="ARBA00064003"/>
    </source>
</evidence>
<dbReference type="InterPro" id="IPR003660">
    <property type="entry name" value="HAMP_dom"/>
</dbReference>
<keyword evidence="4 12" id="KW-0597">Phosphoprotein</keyword>
<keyword evidence="6" id="KW-0547">Nucleotide-binding</keyword>
<dbReference type="SMART" id="SM00388">
    <property type="entry name" value="HisKA"/>
    <property type="match status" value="1"/>
</dbReference>
<dbReference type="InterPro" id="IPR036097">
    <property type="entry name" value="HisK_dim/P_sf"/>
</dbReference>
<feature type="transmembrane region" description="Helical" evidence="13">
    <location>
        <begin position="14"/>
        <end position="36"/>
    </location>
</feature>
<dbReference type="FunFam" id="3.30.565.10:FF:000010">
    <property type="entry name" value="Sensor histidine kinase RcsC"/>
    <property type="match status" value="1"/>
</dbReference>
<dbReference type="CDD" id="cd00156">
    <property type="entry name" value="REC"/>
    <property type="match status" value="1"/>
</dbReference>
<keyword evidence="13" id="KW-0472">Membrane</keyword>
<keyword evidence="7" id="KW-0418">Kinase</keyword>
<evidence type="ECO:0000256" key="7">
    <source>
        <dbReference type="ARBA" id="ARBA00022777"/>
    </source>
</evidence>
<dbReference type="GO" id="GO:0000155">
    <property type="term" value="F:phosphorelay sensor kinase activity"/>
    <property type="evidence" value="ECO:0007669"/>
    <property type="project" value="InterPro"/>
</dbReference>
<evidence type="ECO:0000256" key="8">
    <source>
        <dbReference type="ARBA" id="ARBA00022840"/>
    </source>
</evidence>
<dbReference type="PANTHER" id="PTHR45339">
    <property type="entry name" value="HYBRID SIGNAL TRANSDUCTION HISTIDINE KINASE J"/>
    <property type="match status" value="1"/>
</dbReference>
<dbReference type="EC" id="2.7.13.3" evidence="3"/>
<dbReference type="Gene3D" id="6.10.340.10">
    <property type="match status" value="1"/>
</dbReference>
<dbReference type="Pfam" id="PF02518">
    <property type="entry name" value="HATPase_c"/>
    <property type="match status" value="1"/>
</dbReference>
<dbReference type="Gene3D" id="3.40.50.2300">
    <property type="match status" value="2"/>
</dbReference>
<dbReference type="InterPro" id="IPR001789">
    <property type="entry name" value="Sig_transdc_resp-reg_receiver"/>
</dbReference>
<dbReference type="PANTHER" id="PTHR45339:SF3">
    <property type="entry name" value="HISTIDINE KINASE"/>
    <property type="match status" value="1"/>
</dbReference>
<dbReference type="InterPro" id="IPR004358">
    <property type="entry name" value="Sig_transdc_His_kin-like_C"/>
</dbReference>
<dbReference type="PROSITE" id="PS50110">
    <property type="entry name" value="RESPONSE_REGULATORY"/>
    <property type="match status" value="2"/>
</dbReference>
<dbReference type="Pfam" id="PF00672">
    <property type="entry name" value="HAMP"/>
    <property type="match status" value="1"/>
</dbReference>
<evidence type="ECO:0000313" key="18">
    <source>
        <dbReference type="Proteomes" id="UP001069090"/>
    </source>
</evidence>
<comment type="catalytic activity">
    <reaction evidence="1">
        <text>ATP + protein L-histidine = ADP + protein N-phospho-L-histidine.</text>
        <dbReference type="EC" id="2.7.13.3"/>
    </reaction>
</comment>
<dbReference type="PROSITE" id="PS50109">
    <property type="entry name" value="HIS_KIN"/>
    <property type="match status" value="1"/>
</dbReference>
<keyword evidence="13" id="KW-0812">Transmembrane</keyword>
<dbReference type="SUPFAM" id="SSF55874">
    <property type="entry name" value="ATPase domain of HSP90 chaperone/DNA topoisomerase II/histidine kinase"/>
    <property type="match status" value="1"/>
</dbReference>
<evidence type="ECO:0000256" key="6">
    <source>
        <dbReference type="ARBA" id="ARBA00022741"/>
    </source>
</evidence>
<sequence>MNQMKSGRSVAAKLNLLIVITTSLAILLVTIAGIHFDYQQSQEEVRHLLESHAKVVGSNNTAAIVFDEPFSARESLKSLEMLSSVTMAVIYNGDDQLFADYQKASVRGLAIPAVKPPGYYEDGKYLSLYQHIELDGDKVGTILLSYDMSSVYQNLRTMIFSNLFLGLLAISASVLMATWFQRLLTRPIQELAKAAERVSNEGDYTVRVPVTSHDEIGQLSEIFNEMLQQVQDRDGELARSHDLLEQRVIARTKELTIAKDQAEQAARSKSQFLAAMSHEIRTPLNGVIGMASLLSSTELNEEQRDSLTTVQSSAESLLTIINDILDFSKIEAGKMELEPIAFNVRDSFEELVDVMRVKAIEKSIYLQLYISPSVVEWVKGDPGRIRQVMMNFISNAIKFTDSGGVLVEVSNERDGDGLNHLRFSVHDTGIGIPQNKLAHVFEEFTQADSSTTRKYGGTGLGLSISNLLAQLMGGGLQVSSELNQGSTFSLQLTLPDAEVDHNRVKDPCLTQMPLLRAAHILIVGDVTASYQVTKKWCLSWTPNTHFYQTIDSARSALAQKNVKADVVILDECLGRGGVVHFAAELRSLYPDLIILMLASKQEDQGESLREMGVDGYLSRPVRELQLRQSLIDLLHDREAFLSGVQEQKTFITPFKEVAKPSAKLAPARNLRILLAEDNIVNQKVAVRMLQKLGCSVDVAANGREAIRMWKQFSYDMIFMDCHMPILDGYEATSAIREQEVSGHISIYALTANTMSDEIDLCNKVGMDGFISKPVRIEDLRGIIEEVSASLDPSTV</sequence>
<dbReference type="Gene3D" id="3.30.565.10">
    <property type="entry name" value="Histidine kinase-like ATPase, C-terminal domain"/>
    <property type="match status" value="1"/>
</dbReference>
<dbReference type="Pfam" id="PF17152">
    <property type="entry name" value="CHASE8"/>
    <property type="match status" value="1"/>
</dbReference>
<evidence type="ECO:0000256" key="3">
    <source>
        <dbReference type="ARBA" id="ARBA00012438"/>
    </source>
</evidence>
<dbReference type="PRINTS" id="PR00344">
    <property type="entry name" value="BCTRLSENSOR"/>
</dbReference>
<evidence type="ECO:0000256" key="1">
    <source>
        <dbReference type="ARBA" id="ARBA00000085"/>
    </source>
</evidence>
<evidence type="ECO:0000259" key="15">
    <source>
        <dbReference type="PROSITE" id="PS50110"/>
    </source>
</evidence>
<dbReference type="CDD" id="cd16922">
    <property type="entry name" value="HATPase_EvgS-ArcB-TorS-like"/>
    <property type="match status" value="1"/>
</dbReference>
<dbReference type="FunFam" id="1.10.287.130:FF:000002">
    <property type="entry name" value="Two-component osmosensing histidine kinase"/>
    <property type="match status" value="1"/>
</dbReference>
<dbReference type="InterPro" id="IPR033417">
    <property type="entry name" value="CHASE8"/>
</dbReference>
<dbReference type="GO" id="GO:0016020">
    <property type="term" value="C:membrane"/>
    <property type="evidence" value="ECO:0007669"/>
    <property type="project" value="UniProtKB-SubCell"/>
</dbReference>
<feature type="transmembrane region" description="Helical" evidence="13">
    <location>
        <begin position="158"/>
        <end position="180"/>
    </location>
</feature>
<keyword evidence="18" id="KW-1185">Reference proteome</keyword>
<accession>A0A9J6RN41</accession>
<dbReference type="Gene3D" id="1.10.287.130">
    <property type="match status" value="1"/>
</dbReference>
<dbReference type="InterPro" id="IPR011006">
    <property type="entry name" value="CheY-like_superfamily"/>
</dbReference>
<dbReference type="EMBL" id="JAPTGG010000008">
    <property type="protein sequence ID" value="MCZ0865729.1"/>
    <property type="molecule type" value="Genomic_DNA"/>
</dbReference>
<evidence type="ECO:0000256" key="4">
    <source>
        <dbReference type="ARBA" id="ARBA00022553"/>
    </source>
</evidence>
<dbReference type="CDD" id="cd17546">
    <property type="entry name" value="REC_hyHK_CKI1_RcsC-like"/>
    <property type="match status" value="1"/>
</dbReference>
<protein>
    <recommendedName>
        <fullName evidence="11">Sensory/regulatory protein RpfC</fullName>
        <ecNumber evidence="3">2.7.13.3</ecNumber>
    </recommendedName>
</protein>
<dbReference type="AlphaFoldDB" id="A0A9J6RN41"/>
<dbReference type="SUPFAM" id="SSF47384">
    <property type="entry name" value="Homodimeric domain of signal transducing histidine kinase"/>
    <property type="match status" value="1"/>
</dbReference>
<dbReference type="InterPro" id="IPR005467">
    <property type="entry name" value="His_kinase_dom"/>
</dbReference>
<dbReference type="RefSeq" id="WP_258331870.1">
    <property type="nucleotide sequence ID" value="NZ_JAPTGG010000008.1"/>
</dbReference>
<feature type="domain" description="Response regulatory" evidence="15">
    <location>
        <begin position="519"/>
        <end position="634"/>
    </location>
</feature>
<dbReference type="PROSITE" id="PS50885">
    <property type="entry name" value="HAMP"/>
    <property type="match status" value="1"/>
</dbReference>
<dbReference type="InterPro" id="IPR003661">
    <property type="entry name" value="HisK_dim/P_dom"/>
</dbReference>
<gene>
    <name evidence="17" type="ORF">O0V09_10980</name>
</gene>
<dbReference type="Pfam" id="PF00512">
    <property type="entry name" value="HisKA"/>
    <property type="match status" value="1"/>
</dbReference>
<evidence type="ECO:0000256" key="13">
    <source>
        <dbReference type="SAM" id="Phobius"/>
    </source>
</evidence>
<dbReference type="SUPFAM" id="SSF52172">
    <property type="entry name" value="CheY-like"/>
    <property type="match status" value="2"/>
</dbReference>
<dbReference type="SUPFAM" id="SSF158472">
    <property type="entry name" value="HAMP domain-like"/>
    <property type="match status" value="1"/>
</dbReference>
<evidence type="ECO:0000256" key="12">
    <source>
        <dbReference type="PROSITE-ProRule" id="PRU00169"/>
    </source>
</evidence>
<comment type="subunit">
    <text evidence="10">At low DSF concentrations, interacts with RpfF.</text>
</comment>
<organism evidence="17 18">
    <name type="scientific">Dasania phycosphaerae</name>
    <dbReference type="NCBI Taxonomy" id="2950436"/>
    <lineage>
        <taxon>Bacteria</taxon>
        <taxon>Pseudomonadati</taxon>
        <taxon>Pseudomonadota</taxon>
        <taxon>Gammaproteobacteria</taxon>
        <taxon>Cellvibrionales</taxon>
        <taxon>Spongiibacteraceae</taxon>
        <taxon>Dasania</taxon>
    </lineage>
</organism>
<reference evidence="17 18" key="1">
    <citation type="submission" date="2022-12" db="EMBL/GenBank/DDBJ databases">
        <title>Dasania phycosphaerae sp. nov., isolated from particulate material of the south coast of Korea.</title>
        <authorList>
            <person name="Jiang Y."/>
        </authorList>
    </citation>
    <scope>NUCLEOTIDE SEQUENCE [LARGE SCALE GENOMIC DNA]</scope>
    <source>
        <strain evidence="17 18">GY-19</strain>
    </source>
</reference>
<dbReference type="SMART" id="SM00304">
    <property type="entry name" value="HAMP"/>
    <property type="match status" value="1"/>
</dbReference>
<dbReference type="SMART" id="SM00448">
    <property type="entry name" value="REC"/>
    <property type="match status" value="2"/>
</dbReference>
<keyword evidence="13" id="KW-1133">Transmembrane helix</keyword>
<dbReference type="Pfam" id="PF00072">
    <property type="entry name" value="Response_reg"/>
    <property type="match status" value="1"/>
</dbReference>
<proteinExistence type="predicted"/>
<feature type="domain" description="Histidine kinase" evidence="14">
    <location>
        <begin position="275"/>
        <end position="496"/>
    </location>
</feature>
<evidence type="ECO:0000256" key="11">
    <source>
        <dbReference type="ARBA" id="ARBA00068150"/>
    </source>
</evidence>
<evidence type="ECO:0000259" key="14">
    <source>
        <dbReference type="PROSITE" id="PS50109"/>
    </source>
</evidence>
<feature type="domain" description="Response regulatory" evidence="15">
    <location>
        <begin position="671"/>
        <end position="787"/>
    </location>
</feature>